<keyword evidence="5 8" id="KW-0808">Transferase</keyword>
<dbReference type="EC" id="2.6.1.1" evidence="8"/>
<dbReference type="InterPro" id="IPR015422">
    <property type="entry name" value="PyrdxlP-dep_Trfase_small"/>
</dbReference>
<dbReference type="InterPro" id="IPR004839">
    <property type="entry name" value="Aminotransferase_I/II_large"/>
</dbReference>
<dbReference type="GO" id="GO:0008483">
    <property type="term" value="F:transaminase activity"/>
    <property type="evidence" value="ECO:0007669"/>
    <property type="project" value="UniProtKB-KW"/>
</dbReference>
<evidence type="ECO:0000256" key="1">
    <source>
        <dbReference type="ARBA" id="ARBA00001933"/>
    </source>
</evidence>
<evidence type="ECO:0000256" key="8">
    <source>
        <dbReference type="RuleBase" id="RU000480"/>
    </source>
</evidence>
<feature type="domain" description="Aminotransferase class I/classII large" evidence="9">
    <location>
        <begin position="59"/>
        <end position="387"/>
    </location>
</feature>
<name>A0ABQ8YWB5_9EUKA</name>
<dbReference type="Proteomes" id="UP001150062">
    <property type="component" value="Unassembled WGS sequence"/>
</dbReference>
<dbReference type="PRINTS" id="PR00799">
    <property type="entry name" value="TRANSAMINASE"/>
</dbReference>
<sequence length="392" mass="44705">MLSTLQNYSINNISSRITSNSINFSTLSSNFLKNNKVPNPEDRDQVGESVKLSTLPSVDPIGHIPFLKEAQKITFGRESKLIKNNEIVSCQANGGTNAIWLGLSLLQEQYKNPKVYISAKTWGNHKKIVQYLSEHRGIQMDLNVYPWTDENNTLLSDQFFKKMSLAEPNSIVVLHACCHNLTGIDLKPKKWKELAQIFAEKKLHAFFDMAYQGLGSGDLDNDAFALRYFAENGVTTSVAESYSKKAGLYGARLGVFHHVLPGGLGKEQWEQRAADNLQYFSLKPSALHAEIMYKVLSNNVLFKDYKEEIRQAYSRIQYIRNLLSDKIEQLTDYDMDFCRTGRGLFTQFNLDKKYIESLQKEAIFLLPNGRISLPCLNRSNIDRFVQCIIKYL</sequence>
<comment type="miscellaneous">
    <text evidence="8">In eukaryotes there are cytoplasmic, mitochondrial and chloroplastic isozymes.</text>
</comment>
<keyword evidence="6" id="KW-0663">Pyridoxal phosphate</keyword>
<comment type="similarity">
    <text evidence="2">Belongs to the class-I pyridoxal-phosphate-dependent aminotransferase family.</text>
</comment>
<dbReference type="InterPro" id="IPR015424">
    <property type="entry name" value="PyrdxlP-dep_Trfase"/>
</dbReference>
<evidence type="ECO:0000259" key="9">
    <source>
        <dbReference type="Pfam" id="PF00155"/>
    </source>
</evidence>
<evidence type="ECO:0000256" key="3">
    <source>
        <dbReference type="ARBA" id="ARBA00011738"/>
    </source>
</evidence>
<dbReference type="EMBL" id="JAOAOG010000103">
    <property type="protein sequence ID" value="KAJ6248896.1"/>
    <property type="molecule type" value="Genomic_DNA"/>
</dbReference>
<dbReference type="PANTHER" id="PTHR11879:SF22">
    <property type="entry name" value="ASPARTATE AMINOTRANSFERASE, MITOCHONDRIAL"/>
    <property type="match status" value="1"/>
</dbReference>
<keyword evidence="4 8" id="KW-0032">Aminotransferase</keyword>
<dbReference type="InterPro" id="IPR000796">
    <property type="entry name" value="Asp_trans"/>
</dbReference>
<dbReference type="Gene3D" id="3.90.1150.10">
    <property type="entry name" value="Aspartate Aminotransferase, domain 1"/>
    <property type="match status" value="1"/>
</dbReference>
<evidence type="ECO:0000313" key="11">
    <source>
        <dbReference type="Proteomes" id="UP001150062"/>
    </source>
</evidence>
<comment type="caution">
    <text evidence="10">The sequence shown here is derived from an EMBL/GenBank/DDBJ whole genome shotgun (WGS) entry which is preliminary data.</text>
</comment>
<accession>A0ABQ8YWB5</accession>
<reference evidence="10" key="1">
    <citation type="submission" date="2022-08" db="EMBL/GenBank/DDBJ databases">
        <title>Novel sulfate-reducing endosymbionts in the free-living metamonad Anaeramoeba.</title>
        <authorList>
            <person name="Jerlstrom-Hultqvist J."/>
            <person name="Cepicka I."/>
            <person name="Gallot-Lavallee L."/>
            <person name="Salas-Leiva D."/>
            <person name="Curtis B.A."/>
            <person name="Zahonova K."/>
            <person name="Pipaliya S."/>
            <person name="Dacks J."/>
            <person name="Roger A.J."/>
        </authorList>
    </citation>
    <scope>NUCLEOTIDE SEQUENCE</scope>
    <source>
        <strain evidence="10">Schooner1</strain>
    </source>
</reference>
<gene>
    <name evidence="10" type="ORF">M0813_00049</name>
</gene>
<comment type="catalytic activity">
    <reaction evidence="7 8">
        <text>L-aspartate + 2-oxoglutarate = oxaloacetate + L-glutamate</text>
        <dbReference type="Rhea" id="RHEA:21824"/>
        <dbReference type="ChEBI" id="CHEBI:16452"/>
        <dbReference type="ChEBI" id="CHEBI:16810"/>
        <dbReference type="ChEBI" id="CHEBI:29985"/>
        <dbReference type="ChEBI" id="CHEBI:29991"/>
        <dbReference type="EC" id="2.6.1.1"/>
    </reaction>
</comment>
<keyword evidence="11" id="KW-1185">Reference proteome</keyword>
<evidence type="ECO:0000313" key="10">
    <source>
        <dbReference type="EMBL" id="KAJ6248896.1"/>
    </source>
</evidence>
<dbReference type="SUPFAM" id="SSF53383">
    <property type="entry name" value="PLP-dependent transferases"/>
    <property type="match status" value="1"/>
</dbReference>
<dbReference type="InterPro" id="IPR004838">
    <property type="entry name" value="NHTrfase_class1_PyrdxlP-BS"/>
</dbReference>
<evidence type="ECO:0000256" key="6">
    <source>
        <dbReference type="ARBA" id="ARBA00022898"/>
    </source>
</evidence>
<comment type="cofactor">
    <cofactor evidence="1">
        <name>pyridoxal 5'-phosphate</name>
        <dbReference type="ChEBI" id="CHEBI:597326"/>
    </cofactor>
</comment>
<organism evidence="10 11">
    <name type="scientific">Anaeramoeba flamelloides</name>
    <dbReference type="NCBI Taxonomy" id="1746091"/>
    <lineage>
        <taxon>Eukaryota</taxon>
        <taxon>Metamonada</taxon>
        <taxon>Anaeramoebidae</taxon>
        <taxon>Anaeramoeba</taxon>
    </lineage>
</organism>
<evidence type="ECO:0000256" key="7">
    <source>
        <dbReference type="ARBA" id="ARBA00049185"/>
    </source>
</evidence>
<dbReference type="Gene3D" id="3.40.640.10">
    <property type="entry name" value="Type I PLP-dependent aspartate aminotransferase-like (Major domain)"/>
    <property type="match status" value="1"/>
</dbReference>
<dbReference type="PROSITE" id="PS00105">
    <property type="entry name" value="AA_TRANSFER_CLASS_1"/>
    <property type="match status" value="1"/>
</dbReference>
<evidence type="ECO:0000256" key="2">
    <source>
        <dbReference type="ARBA" id="ARBA00007441"/>
    </source>
</evidence>
<dbReference type="PANTHER" id="PTHR11879">
    <property type="entry name" value="ASPARTATE AMINOTRANSFERASE"/>
    <property type="match status" value="1"/>
</dbReference>
<proteinExistence type="inferred from homology"/>
<evidence type="ECO:0000256" key="4">
    <source>
        <dbReference type="ARBA" id="ARBA00022576"/>
    </source>
</evidence>
<dbReference type="InterPro" id="IPR015421">
    <property type="entry name" value="PyrdxlP-dep_Trfase_major"/>
</dbReference>
<comment type="subunit">
    <text evidence="3 8">Homodimer.</text>
</comment>
<evidence type="ECO:0000256" key="5">
    <source>
        <dbReference type="ARBA" id="ARBA00022679"/>
    </source>
</evidence>
<dbReference type="Pfam" id="PF00155">
    <property type="entry name" value="Aminotran_1_2"/>
    <property type="match status" value="1"/>
</dbReference>
<protein>
    <recommendedName>
        <fullName evidence="8">Aspartate aminotransferase</fullName>
        <ecNumber evidence="8">2.6.1.1</ecNumber>
    </recommendedName>
</protein>